<gene>
    <name evidence="11" type="ORF">F6V25_04725</name>
</gene>
<feature type="domain" description="HD" evidence="10">
    <location>
        <begin position="231"/>
        <end position="344"/>
    </location>
</feature>
<evidence type="ECO:0000256" key="8">
    <source>
        <dbReference type="ARBA" id="ARBA00022884"/>
    </source>
</evidence>
<evidence type="ECO:0000256" key="1">
    <source>
        <dbReference type="ARBA" id="ARBA00022679"/>
    </source>
</evidence>
<dbReference type="PROSITE" id="PS51831">
    <property type="entry name" value="HD"/>
    <property type="match status" value="1"/>
</dbReference>
<comment type="caution">
    <text evidence="11">The sequence shown here is derived from an EMBL/GenBank/DDBJ whole genome shotgun (WGS) entry which is preliminary data.</text>
</comment>
<dbReference type="GO" id="GO:0008033">
    <property type="term" value="P:tRNA processing"/>
    <property type="evidence" value="ECO:0007669"/>
    <property type="project" value="UniProtKB-KW"/>
</dbReference>
<dbReference type="InterPro" id="IPR050124">
    <property type="entry name" value="tRNA_CCA-adding_enzyme"/>
</dbReference>
<dbReference type="CDD" id="cd00077">
    <property type="entry name" value="HDc"/>
    <property type="match status" value="1"/>
</dbReference>
<evidence type="ECO:0000256" key="5">
    <source>
        <dbReference type="ARBA" id="ARBA00022741"/>
    </source>
</evidence>
<accession>A0A7J4ZTQ1</accession>
<dbReference type="GO" id="GO:0016779">
    <property type="term" value="F:nucleotidyltransferase activity"/>
    <property type="evidence" value="ECO:0007669"/>
    <property type="project" value="UniProtKB-KW"/>
</dbReference>
<evidence type="ECO:0000256" key="7">
    <source>
        <dbReference type="ARBA" id="ARBA00022842"/>
    </source>
</evidence>
<dbReference type="PANTHER" id="PTHR47545">
    <property type="entry name" value="MULTIFUNCTIONAL CCA PROTEIN"/>
    <property type="match status" value="1"/>
</dbReference>
<evidence type="ECO:0000256" key="6">
    <source>
        <dbReference type="ARBA" id="ARBA00022840"/>
    </source>
</evidence>
<dbReference type="EMBL" id="VZQZ01000002">
    <property type="protein sequence ID" value="KAB0666726.1"/>
    <property type="molecule type" value="Genomic_DNA"/>
</dbReference>
<keyword evidence="6" id="KW-0067">ATP-binding</keyword>
<keyword evidence="5" id="KW-0547">Nucleotide-binding</keyword>
<dbReference type="Pfam" id="PF01966">
    <property type="entry name" value="HD"/>
    <property type="match status" value="1"/>
</dbReference>
<keyword evidence="7" id="KW-0460">Magnesium</keyword>
<evidence type="ECO:0000256" key="4">
    <source>
        <dbReference type="ARBA" id="ARBA00022723"/>
    </source>
</evidence>
<dbReference type="InterPro" id="IPR006674">
    <property type="entry name" value="HD_domain"/>
</dbReference>
<dbReference type="InterPro" id="IPR002646">
    <property type="entry name" value="PolA_pol_head_dom"/>
</dbReference>
<dbReference type="Pfam" id="PF01743">
    <property type="entry name" value="PolyA_pol"/>
    <property type="match status" value="1"/>
</dbReference>
<protein>
    <submittedName>
        <fullName evidence="11">HD domain-containing protein</fullName>
    </submittedName>
</protein>
<evidence type="ECO:0000256" key="2">
    <source>
        <dbReference type="ARBA" id="ARBA00022694"/>
    </source>
</evidence>
<evidence type="ECO:0000313" key="12">
    <source>
        <dbReference type="Proteomes" id="UP000420562"/>
    </source>
</evidence>
<evidence type="ECO:0000256" key="9">
    <source>
        <dbReference type="RuleBase" id="RU003953"/>
    </source>
</evidence>
<dbReference type="GO" id="GO:0005524">
    <property type="term" value="F:ATP binding"/>
    <property type="evidence" value="ECO:0007669"/>
    <property type="project" value="UniProtKB-KW"/>
</dbReference>
<evidence type="ECO:0000259" key="10">
    <source>
        <dbReference type="PROSITE" id="PS51831"/>
    </source>
</evidence>
<dbReference type="SUPFAM" id="SSF81891">
    <property type="entry name" value="Poly A polymerase C-terminal region-like"/>
    <property type="match status" value="1"/>
</dbReference>
<dbReference type="RefSeq" id="WP_151127466.1">
    <property type="nucleotide sequence ID" value="NZ_VZQZ01000002.1"/>
</dbReference>
<dbReference type="InterPro" id="IPR043519">
    <property type="entry name" value="NT_sf"/>
</dbReference>
<dbReference type="GO" id="GO:0003723">
    <property type="term" value="F:RNA binding"/>
    <property type="evidence" value="ECO:0007669"/>
    <property type="project" value="UniProtKB-KW"/>
</dbReference>
<dbReference type="AlphaFoldDB" id="A0A7J4ZTQ1"/>
<keyword evidence="8 9" id="KW-0694">RNA-binding</keyword>
<dbReference type="CDD" id="cd05398">
    <property type="entry name" value="NT_ClassII-CCAase"/>
    <property type="match status" value="1"/>
</dbReference>
<dbReference type="InterPro" id="IPR003607">
    <property type="entry name" value="HD/PDEase_dom"/>
</dbReference>
<reference evidence="11 12" key="1">
    <citation type="submission" date="2019-09" db="EMBL/GenBank/DDBJ databases">
        <title>Geobacter sp. Red96, a novel strain isolated from paddy soil.</title>
        <authorList>
            <person name="Xu Z."/>
            <person name="Masuda Y."/>
            <person name="Itoh H."/>
            <person name="Senoo K."/>
        </authorList>
    </citation>
    <scope>NUCLEOTIDE SEQUENCE [LARGE SCALE GENOMIC DNA]</scope>
    <source>
        <strain evidence="11 12">Red96</strain>
    </source>
</reference>
<keyword evidence="3" id="KW-0548">Nucleotidyltransferase</keyword>
<keyword evidence="2" id="KW-0819">tRNA processing</keyword>
<keyword evidence="12" id="KW-1185">Reference proteome</keyword>
<organism evidence="11 12">
    <name type="scientific">Oryzomonas japonica</name>
    <dbReference type="NCBI Taxonomy" id="2603858"/>
    <lineage>
        <taxon>Bacteria</taxon>
        <taxon>Pseudomonadati</taxon>
        <taxon>Thermodesulfobacteriota</taxon>
        <taxon>Desulfuromonadia</taxon>
        <taxon>Geobacterales</taxon>
        <taxon>Geobacteraceae</taxon>
        <taxon>Oryzomonas</taxon>
    </lineage>
</organism>
<dbReference type="Proteomes" id="UP000420562">
    <property type="component" value="Unassembled WGS sequence"/>
</dbReference>
<dbReference type="Gene3D" id="1.10.3090.10">
    <property type="entry name" value="cca-adding enzyme, domain 2"/>
    <property type="match status" value="1"/>
</dbReference>
<keyword evidence="4" id="KW-0479">Metal-binding</keyword>
<evidence type="ECO:0000313" key="11">
    <source>
        <dbReference type="EMBL" id="KAB0666726.1"/>
    </source>
</evidence>
<evidence type="ECO:0000256" key="3">
    <source>
        <dbReference type="ARBA" id="ARBA00022695"/>
    </source>
</evidence>
<dbReference type="SUPFAM" id="SSF81301">
    <property type="entry name" value="Nucleotidyltransferase"/>
    <property type="match status" value="1"/>
</dbReference>
<name>A0A7J4ZTQ1_9BACT</name>
<dbReference type="PANTHER" id="PTHR47545:SF1">
    <property type="entry name" value="MULTIFUNCTIONAL CCA PROTEIN"/>
    <property type="match status" value="1"/>
</dbReference>
<proteinExistence type="inferred from homology"/>
<comment type="similarity">
    <text evidence="9">Belongs to the tRNA nucleotidyltransferase/poly(A) polymerase family.</text>
</comment>
<dbReference type="GO" id="GO:0046872">
    <property type="term" value="F:metal ion binding"/>
    <property type="evidence" value="ECO:0007669"/>
    <property type="project" value="UniProtKB-KW"/>
</dbReference>
<keyword evidence="1 9" id="KW-0808">Transferase</keyword>
<dbReference type="Gene3D" id="3.30.460.10">
    <property type="entry name" value="Beta Polymerase, domain 2"/>
    <property type="match status" value="1"/>
</dbReference>
<sequence length="406" mass="45555">MNTTIAILKELFPAASHGRILLVGGSVRDHLLGRAGSDIDLVVSLDAAQLAACGFRKLEPRSIAPIWFRYNQTFGSIEVTQLPDLDTALAEDLARRDFTVNAMAMTLDGELIDPLGGRLDLEQRRLAVCSPRSFNDDPLRIFRAFRFEVDGWLLTPESEALIREREWQQPLRLLPVERFSREMLKALEGAQPERFFARMLQFNVGRGYLPELFAMPAIPAGPVQYHPEGDLLSHAIQVLERVAERTGDPLARFCAFFHDIGKLATDPANHPRHHGHEDAGFDLARSLCERLRLPSSYRTALAWTSRLHGLLNRWGELRDSTILETAQQAVKARIGEILPLVSAADKPGGPFAWQEWERAVRIATMTTVAMGIDDARLEGMAPRKRPDFILQRRVEILRDECGGKTG</sequence>